<dbReference type="SUPFAM" id="SSF47384">
    <property type="entry name" value="Homodimeric domain of signal transducing histidine kinase"/>
    <property type="match status" value="1"/>
</dbReference>
<evidence type="ECO:0000256" key="2">
    <source>
        <dbReference type="ARBA" id="ARBA00012438"/>
    </source>
</evidence>
<dbReference type="SUPFAM" id="SSF52172">
    <property type="entry name" value="CheY-like"/>
    <property type="match status" value="1"/>
</dbReference>
<keyword evidence="6" id="KW-0472">Membrane</keyword>
<dbReference type="InterPro" id="IPR011006">
    <property type="entry name" value="CheY-like_superfamily"/>
</dbReference>
<accession>A0A369VYE2</accession>
<dbReference type="PRINTS" id="PR00344">
    <property type="entry name" value="BCTRLSENSOR"/>
</dbReference>
<feature type="modified residue" description="4-aspartylphosphate" evidence="4">
    <location>
        <position position="576"/>
    </location>
</feature>
<dbReference type="PROSITE" id="PS50110">
    <property type="entry name" value="RESPONSE_REGULATORY"/>
    <property type="match status" value="1"/>
</dbReference>
<evidence type="ECO:0000256" key="1">
    <source>
        <dbReference type="ARBA" id="ARBA00000085"/>
    </source>
</evidence>
<evidence type="ECO:0000313" key="10">
    <source>
        <dbReference type="Proteomes" id="UP000253918"/>
    </source>
</evidence>
<evidence type="ECO:0000256" key="4">
    <source>
        <dbReference type="PROSITE-ProRule" id="PRU00169"/>
    </source>
</evidence>
<feature type="coiled-coil region" evidence="5">
    <location>
        <begin position="232"/>
        <end position="273"/>
    </location>
</feature>
<feature type="domain" description="Response regulatory" evidence="8">
    <location>
        <begin position="526"/>
        <end position="639"/>
    </location>
</feature>
<evidence type="ECO:0000256" key="3">
    <source>
        <dbReference type="ARBA" id="ARBA00022553"/>
    </source>
</evidence>
<name>A0A369VYE2_9SPHN</name>
<evidence type="ECO:0000256" key="6">
    <source>
        <dbReference type="SAM" id="Phobius"/>
    </source>
</evidence>
<comment type="catalytic activity">
    <reaction evidence="1">
        <text>ATP + protein L-histidine = ADP + protein N-phospho-L-histidine.</text>
        <dbReference type="EC" id="2.7.13.3"/>
    </reaction>
</comment>
<gene>
    <name evidence="9" type="ORF">DVW87_02790</name>
</gene>
<comment type="caution">
    <text evidence="9">The sequence shown here is derived from an EMBL/GenBank/DDBJ whole genome shotgun (WGS) entry which is preliminary data.</text>
</comment>
<keyword evidence="3 4" id="KW-0597">Phosphoprotein</keyword>
<feature type="transmembrane region" description="Helical" evidence="6">
    <location>
        <begin position="202"/>
        <end position="224"/>
    </location>
</feature>
<dbReference type="CDD" id="cd00082">
    <property type="entry name" value="HisKA"/>
    <property type="match status" value="1"/>
</dbReference>
<dbReference type="GO" id="GO:0000155">
    <property type="term" value="F:phosphorelay sensor kinase activity"/>
    <property type="evidence" value="ECO:0007669"/>
    <property type="project" value="InterPro"/>
</dbReference>
<proteinExistence type="predicted"/>
<evidence type="ECO:0000256" key="5">
    <source>
        <dbReference type="SAM" id="Coils"/>
    </source>
</evidence>
<dbReference type="InterPro" id="IPR004358">
    <property type="entry name" value="Sig_transdc_His_kin-like_C"/>
</dbReference>
<dbReference type="EMBL" id="QQNB01000001">
    <property type="protein sequence ID" value="RDE06645.1"/>
    <property type="molecule type" value="Genomic_DNA"/>
</dbReference>
<organism evidence="9 10">
    <name type="scientific">Sphingomonas aracearum</name>
    <dbReference type="NCBI Taxonomy" id="2283317"/>
    <lineage>
        <taxon>Bacteria</taxon>
        <taxon>Pseudomonadati</taxon>
        <taxon>Pseudomonadota</taxon>
        <taxon>Alphaproteobacteria</taxon>
        <taxon>Sphingomonadales</taxon>
        <taxon>Sphingomonadaceae</taxon>
        <taxon>Sphingomonas</taxon>
    </lineage>
</organism>
<dbReference type="SMART" id="SM00448">
    <property type="entry name" value="REC"/>
    <property type="match status" value="1"/>
</dbReference>
<dbReference type="Gene3D" id="3.30.565.10">
    <property type="entry name" value="Histidine kinase-like ATPase, C-terminal domain"/>
    <property type="match status" value="1"/>
</dbReference>
<keyword evidence="6" id="KW-1133">Transmembrane helix</keyword>
<dbReference type="InterPro" id="IPR036890">
    <property type="entry name" value="HATPase_C_sf"/>
</dbReference>
<evidence type="ECO:0000313" key="9">
    <source>
        <dbReference type="EMBL" id="RDE06645.1"/>
    </source>
</evidence>
<dbReference type="Pfam" id="PF00072">
    <property type="entry name" value="Response_reg"/>
    <property type="match status" value="1"/>
</dbReference>
<dbReference type="EC" id="2.7.13.3" evidence="2"/>
<evidence type="ECO:0000259" key="8">
    <source>
        <dbReference type="PROSITE" id="PS50110"/>
    </source>
</evidence>
<dbReference type="AlphaFoldDB" id="A0A369VYE2"/>
<dbReference type="OrthoDB" id="9796100at2"/>
<dbReference type="PANTHER" id="PTHR43065:SF42">
    <property type="entry name" value="TWO-COMPONENT SENSOR PPRA"/>
    <property type="match status" value="1"/>
</dbReference>
<dbReference type="InterPro" id="IPR005467">
    <property type="entry name" value="His_kinase_dom"/>
</dbReference>
<dbReference type="InterPro" id="IPR003661">
    <property type="entry name" value="HisK_dim/P_dom"/>
</dbReference>
<dbReference type="Pfam" id="PF05227">
    <property type="entry name" value="CHASE3"/>
    <property type="match status" value="1"/>
</dbReference>
<feature type="domain" description="Histidine kinase" evidence="7">
    <location>
        <begin position="282"/>
        <end position="503"/>
    </location>
</feature>
<dbReference type="SMART" id="SM00387">
    <property type="entry name" value="HATPase_c"/>
    <property type="match status" value="1"/>
</dbReference>
<dbReference type="InterPro" id="IPR003594">
    <property type="entry name" value="HATPase_dom"/>
</dbReference>
<dbReference type="SUPFAM" id="SSF55874">
    <property type="entry name" value="ATPase domain of HSP90 chaperone/DNA topoisomerase II/histidine kinase"/>
    <property type="match status" value="1"/>
</dbReference>
<evidence type="ECO:0000259" key="7">
    <source>
        <dbReference type="PROSITE" id="PS50109"/>
    </source>
</evidence>
<dbReference type="SMART" id="SM00388">
    <property type="entry name" value="HisKA"/>
    <property type="match status" value="1"/>
</dbReference>
<dbReference type="Pfam" id="PF02518">
    <property type="entry name" value="HATPase_c"/>
    <property type="match status" value="1"/>
</dbReference>
<feature type="transmembrane region" description="Helical" evidence="6">
    <location>
        <begin position="26"/>
        <end position="46"/>
    </location>
</feature>
<sequence>MSGNEGAPDALGAAPGGPDARWRTTALVALAVLAAAVLVALVVTLASASRQRDRALTAQTHSFGVMILARSLSGTIARSEASLGRYVVSGDKALGRRYSDQWTLADTQLTQLARVTGDNPEQQALLADLRRAYEQRGAELATVALSTSYRKNQQAYARFYKAGRSPSLDAIDKGLQRIIDSERELLSARSTVAARTVARANALAKVLAVFGSLLVVGAVALGWLTTRAIGERAHAEHEAALERERAAELEAAVARATAELREQEAKLRQVQKMDAVGQLTGGIAHDFNNMLAVVLGGLELSRRQLHSDPAGAARHLDSATEGANRAAALTRRLLAFSREEPLKLEPIAPGALISGMRDLLDRTLGDTITVSTPDSSDGWQLCADRHQLENAILNLAVNARDAMDGRGALEVATGRRALAAGEIGSCAAGDYVTVAVTDTGCGMAPDVLERVFEPFFTTKPAGKGTGLGLSQAFAFVRQAQGELAIRSAPGAGTTVTLYLPRFVAAPRVEAVPAVPVAAAPPLSALDVLVVEDDPRVLAATLGALEELGHRAHGCDDPLKAPALLADLPQVELIVSDVLMPGQTGPEMVAGLRDTHGHVAVLFVTGFAGEAGGEAEFGGHHVLRKPYTLAGLERAIGQALAADRPAPPHSIAAE</sequence>
<dbReference type="Pfam" id="PF00512">
    <property type="entry name" value="HisKA"/>
    <property type="match status" value="1"/>
</dbReference>
<dbReference type="InterPro" id="IPR001789">
    <property type="entry name" value="Sig_transdc_resp-reg_receiver"/>
</dbReference>
<dbReference type="PANTHER" id="PTHR43065">
    <property type="entry name" value="SENSOR HISTIDINE KINASE"/>
    <property type="match status" value="1"/>
</dbReference>
<dbReference type="Proteomes" id="UP000253918">
    <property type="component" value="Unassembled WGS sequence"/>
</dbReference>
<dbReference type="InterPro" id="IPR007891">
    <property type="entry name" value="CHASE3"/>
</dbReference>
<dbReference type="InterPro" id="IPR036097">
    <property type="entry name" value="HisK_dim/P_sf"/>
</dbReference>
<keyword evidence="5" id="KW-0175">Coiled coil</keyword>
<reference evidence="9 10" key="1">
    <citation type="submission" date="2018-07" db="EMBL/GenBank/DDBJ databases">
        <title>a novel species of Sphingomonas isolated from the rhizosphere soil of Araceae plant.</title>
        <authorList>
            <person name="Zhiyong W."/>
            <person name="Qinglan Z."/>
            <person name="Zhiwei F."/>
            <person name="Ding X."/>
            <person name="Gejiao W."/>
            <person name="Shixue Z."/>
        </authorList>
    </citation>
    <scope>NUCLEOTIDE SEQUENCE [LARGE SCALE GENOMIC DNA]</scope>
    <source>
        <strain evidence="9 10">WZY 27</strain>
    </source>
</reference>
<keyword evidence="6" id="KW-0812">Transmembrane</keyword>
<dbReference type="Gene3D" id="3.40.50.2300">
    <property type="match status" value="1"/>
</dbReference>
<keyword evidence="10" id="KW-1185">Reference proteome</keyword>
<dbReference type="RefSeq" id="WP_114686228.1">
    <property type="nucleotide sequence ID" value="NZ_QQNB01000001.1"/>
</dbReference>
<dbReference type="PROSITE" id="PS50109">
    <property type="entry name" value="HIS_KIN"/>
    <property type="match status" value="1"/>
</dbReference>
<protein>
    <recommendedName>
        <fullName evidence="2">histidine kinase</fullName>
        <ecNumber evidence="2">2.7.13.3</ecNumber>
    </recommendedName>
</protein>
<dbReference type="Gene3D" id="1.10.287.130">
    <property type="match status" value="1"/>
</dbReference>